<dbReference type="RefSeq" id="WP_132807585.1">
    <property type="nucleotide sequence ID" value="NZ_SMAK01000011.1"/>
</dbReference>
<evidence type="ECO:0000256" key="1">
    <source>
        <dbReference type="SAM" id="Phobius"/>
    </source>
</evidence>
<evidence type="ECO:0000313" key="2">
    <source>
        <dbReference type="EMBL" id="TCT06520.1"/>
    </source>
</evidence>
<keyword evidence="1" id="KW-0472">Membrane</keyword>
<organism evidence="2 3">
    <name type="scientific">Tepidamorphus gemmatus</name>
    <dbReference type="NCBI Taxonomy" id="747076"/>
    <lineage>
        <taxon>Bacteria</taxon>
        <taxon>Pseudomonadati</taxon>
        <taxon>Pseudomonadota</taxon>
        <taxon>Alphaproteobacteria</taxon>
        <taxon>Hyphomicrobiales</taxon>
        <taxon>Tepidamorphaceae</taxon>
        <taxon>Tepidamorphus</taxon>
    </lineage>
</organism>
<name>A0A4R3M0H9_9HYPH</name>
<keyword evidence="3" id="KW-1185">Reference proteome</keyword>
<comment type="caution">
    <text evidence="2">The sequence shown here is derived from an EMBL/GenBank/DDBJ whole genome shotgun (WGS) entry which is preliminary data.</text>
</comment>
<reference evidence="2 3" key="1">
    <citation type="submission" date="2019-03" db="EMBL/GenBank/DDBJ databases">
        <title>Genomic Encyclopedia of Type Strains, Phase IV (KMG-IV): sequencing the most valuable type-strain genomes for metagenomic binning, comparative biology and taxonomic classification.</title>
        <authorList>
            <person name="Goeker M."/>
        </authorList>
    </citation>
    <scope>NUCLEOTIDE SEQUENCE [LARGE SCALE GENOMIC DNA]</scope>
    <source>
        <strain evidence="2 3">DSM 19345</strain>
    </source>
</reference>
<evidence type="ECO:0000313" key="3">
    <source>
        <dbReference type="Proteomes" id="UP000295678"/>
    </source>
</evidence>
<dbReference type="EMBL" id="SMAK01000011">
    <property type="protein sequence ID" value="TCT06520.1"/>
    <property type="molecule type" value="Genomic_DNA"/>
</dbReference>
<dbReference type="AlphaFoldDB" id="A0A4R3M0H9"/>
<keyword evidence="1" id="KW-0812">Transmembrane</keyword>
<dbReference type="Proteomes" id="UP000295678">
    <property type="component" value="Unassembled WGS sequence"/>
</dbReference>
<gene>
    <name evidence="2" type="ORF">EDC22_111105</name>
</gene>
<keyword evidence="1" id="KW-1133">Transmembrane helix</keyword>
<proteinExistence type="predicted"/>
<accession>A0A4R3M0H9</accession>
<feature type="transmembrane region" description="Helical" evidence="1">
    <location>
        <begin position="35"/>
        <end position="55"/>
    </location>
</feature>
<protein>
    <submittedName>
        <fullName evidence="2">Uncharacterized protein</fullName>
    </submittedName>
</protein>
<sequence>MKESYSTALRSAILAAIVLLGGIAATPQPARADGSAVAAAAILGGGAGFALGAAFPFNAGYAYSPTGYWYVNDPAHYRYPTAYYRWYAPAGGYIYVGPNWRYWYRNRQVVYAPTPYFVTPPRAYVYYPPIPHGYSPNVPPAGGYR</sequence>